<evidence type="ECO:0000313" key="3">
    <source>
        <dbReference type="Proteomes" id="UP000093712"/>
    </source>
</evidence>
<dbReference type="EMBL" id="LZME01000128">
    <property type="protein sequence ID" value="OBK82276.1"/>
    <property type="molecule type" value="Genomic_DNA"/>
</dbReference>
<proteinExistence type="predicted"/>
<name>A0AA91ES54_9MYCO</name>
<gene>
    <name evidence="2" type="ORF">A5649_09300</name>
</gene>
<feature type="transmembrane region" description="Helical" evidence="1">
    <location>
        <begin position="12"/>
        <end position="30"/>
    </location>
</feature>
<evidence type="ECO:0000256" key="1">
    <source>
        <dbReference type="SAM" id="Phobius"/>
    </source>
</evidence>
<sequence>MGTSKTDGEGDVAKGILMVIAFFAIAWPYFLGTWLAVQLGASNPSTARDIAGWVLEALWLIALSCLAIGWWLREKQRETEARHLEAVRRQRVVEFGPAGARLFKEAEESVLRIAASEAARTGWLGDPADFDFHADLEAIADNLRRGKEIRAVTADASAIQGFTESDKQMLHDAQLAVARLENSVKQRVKLIGECSRHADDIDRTLREDRESVAMAKRRDDLRDRLGPILYSSGTMPTETVSESADVVTARATAFHDLKVLLDKHRIEAAGE</sequence>
<reference evidence="2 3" key="1">
    <citation type="submission" date="2016-06" db="EMBL/GenBank/DDBJ databases">
        <authorList>
            <person name="Sutton G."/>
            <person name="Brinkac L."/>
            <person name="Sanka R."/>
            <person name="Adams M."/>
            <person name="Lau E."/>
            <person name="Garcia-Basteiro A."/>
            <person name="Lopez-Varela E."/>
            <person name="Palencia S."/>
        </authorList>
    </citation>
    <scope>NUCLEOTIDE SEQUENCE [LARGE SCALE GENOMIC DNA]</scope>
    <source>
        <strain evidence="2 3">1211594.5</strain>
    </source>
</reference>
<comment type="caution">
    <text evidence="2">The sequence shown here is derived from an EMBL/GenBank/DDBJ whole genome shotgun (WGS) entry which is preliminary data.</text>
</comment>
<dbReference type="AlphaFoldDB" id="A0AA91ES54"/>
<keyword evidence="1" id="KW-0472">Membrane</keyword>
<keyword evidence="1" id="KW-0812">Transmembrane</keyword>
<organism evidence="2 3">
    <name type="scientific">Mycolicibacter heraklionensis</name>
    <dbReference type="NCBI Taxonomy" id="512402"/>
    <lineage>
        <taxon>Bacteria</taxon>
        <taxon>Bacillati</taxon>
        <taxon>Actinomycetota</taxon>
        <taxon>Actinomycetes</taxon>
        <taxon>Mycobacteriales</taxon>
        <taxon>Mycobacteriaceae</taxon>
        <taxon>Mycolicibacter</taxon>
    </lineage>
</organism>
<feature type="transmembrane region" description="Helical" evidence="1">
    <location>
        <begin position="50"/>
        <end position="72"/>
    </location>
</feature>
<dbReference type="RefSeq" id="WP_065041741.1">
    <property type="nucleotide sequence ID" value="NZ_LZME01000128.1"/>
</dbReference>
<protein>
    <submittedName>
        <fullName evidence="2">Uncharacterized protein</fullName>
    </submittedName>
</protein>
<dbReference type="Proteomes" id="UP000093712">
    <property type="component" value="Unassembled WGS sequence"/>
</dbReference>
<keyword evidence="1" id="KW-1133">Transmembrane helix</keyword>
<accession>A0AA91ES54</accession>
<evidence type="ECO:0000313" key="2">
    <source>
        <dbReference type="EMBL" id="OBK82276.1"/>
    </source>
</evidence>